<keyword evidence="4" id="KW-1185">Reference proteome</keyword>
<proteinExistence type="predicted"/>
<dbReference type="SUPFAM" id="SSF51338">
    <property type="entry name" value="Composite domain of metallo-dependent hydrolases"/>
    <property type="match status" value="2"/>
</dbReference>
<dbReference type="GO" id="GO:0016810">
    <property type="term" value="F:hydrolase activity, acting on carbon-nitrogen (but not peptide) bonds"/>
    <property type="evidence" value="ECO:0007669"/>
    <property type="project" value="InterPro"/>
</dbReference>
<feature type="domain" description="Amidohydrolase-related" evidence="2">
    <location>
        <begin position="58"/>
        <end position="437"/>
    </location>
</feature>
<dbReference type="SUPFAM" id="SSF51556">
    <property type="entry name" value="Metallo-dependent hydrolases"/>
    <property type="match status" value="1"/>
</dbReference>
<dbReference type="PANTHER" id="PTHR43794:SF11">
    <property type="entry name" value="AMIDOHYDROLASE-RELATED DOMAIN-CONTAINING PROTEIN"/>
    <property type="match status" value="1"/>
</dbReference>
<name>A0A6A5XYM3_9PLEO</name>
<evidence type="ECO:0000313" key="4">
    <source>
        <dbReference type="Proteomes" id="UP000799778"/>
    </source>
</evidence>
<accession>A0A6A5XYM3</accession>
<dbReference type="GeneID" id="54291141"/>
<dbReference type="PANTHER" id="PTHR43794">
    <property type="entry name" value="AMINOHYDROLASE SSNA-RELATED"/>
    <property type="match status" value="1"/>
</dbReference>
<dbReference type="InterPro" id="IPR050287">
    <property type="entry name" value="MTA/SAH_deaminase"/>
</dbReference>
<dbReference type="Gene3D" id="3.20.20.140">
    <property type="entry name" value="Metal-dependent hydrolases"/>
    <property type="match status" value="1"/>
</dbReference>
<evidence type="ECO:0000313" key="3">
    <source>
        <dbReference type="EMBL" id="KAF2017811.1"/>
    </source>
</evidence>
<evidence type="ECO:0000259" key="2">
    <source>
        <dbReference type="Pfam" id="PF01979"/>
    </source>
</evidence>
<dbReference type="InterPro" id="IPR011059">
    <property type="entry name" value="Metal-dep_hydrolase_composite"/>
</dbReference>
<reference evidence="3" key="1">
    <citation type="journal article" date="2020" name="Stud. Mycol.">
        <title>101 Dothideomycetes genomes: a test case for predicting lifestyles and emergence of pathogens.</title>
        <authorList>
            <person name="Haridas S."/>
            <person name="Albert R."/>
            <person name="Binder M."/>
            <person name="Bloem J."/>
            <person name="Labutti K."/>
            <person name="Salamov A."/>
            <person name="Andreopoulos B."/>
            <person name="Baker S."/>
            <person name="Barry K."/>
            <person name="Bills G."/>
            <person name="Bluhm B."/>
            <person name="Cannon C."/>
            <person name="Castanera R."/>
            <person name="Culley D."/>
            <person name="Daum C."/>
            <person name="Ezra D."/>
            <person name="Gonzalez J."/>
            <person name="Henrissat B."/>
            <person name="Kuo A."/>
            <person name="Liang C."/>
            <person name="Lipzen A."/>
            <person name="Lutzoni F."/>
            <person name="Magnuson J."/>
            <person name="Mondo S."/>
            <person name="Nolan M."/>
            <person name="Ohm R."/>
            <person name="Pangilinan J."/>
            <person name="Park H.-J."/>
            <person name="Ramirez L."/>
            <person name="Alfaro M."/>
            <person name="Sun H."/>
            <person name="Tritt A."/>
            <person name="Yoshinaga Y."/>
            <person name="Zwiers L.-H."/>
            <person name="Turgeon B."/>
            <person name="Goodwin S."/>
            <person name="Spatafora J."/>
            <person name="Crous P."/>
            <person name="Grigoriev I."/>
        </authorList>
    </citation>
    <scope>NUCLEOTIDE SEQUENCE</scope>
    <source>
        <strain evidence="3">CBS 175.79</strain>
    </source>
</reference>
<sequence length="509" mass="55283">MSSRSILLKNGVALLRDGNGRIVPTRTSVLVENDRIAKIAKDIDVGQDADIIDCTDKIISPGFVDTHHHAWQTQLKGRHANELLLQYMISGNAQSFQYNEKDIFYGQLAGLLEALAAGTTTILDHAHLTYSPAHARNAISATVSSGMRLVYAYVPITRLKSFNPLTYVENSLEAWVMDTFEQLASEGPWGNGRVTLGFGFDSWFLPREVIADIFGKVKKAAVKTVTVHWASSPQIGGGGPESIVKILKKHDLLDERVVLSHANGCTKEDADLIRGAGAYVSSTPSTELQMAMGRAVCFDGAFVDGGLVGDEVGLQDVASLGIDCHSNNAGSIISEARLGLQSSRNYFNDYYRRQGKTPHNLPENLSVEAAFNLATVEGAKALHLEKEIGSIAEGYKADLVLFDAMSPSMVGAAQHDPVAAIILHSSPADIDTVIVDGIIRKRGGRLLDVAVDEFARGTVGQESLTWSEVAHEVVKSRARIQSEIEKIDFDEGLRSMKGVFYIDENVFVE</sequence>
<dbReference type="Pfam" id="PF01979">
    <property type="entry name" value="Amidohydro_1"/>
    <property type="match status" value="1"/>
</dbReference>
<organism evidence="3 4">
    <name type="scientific">Aaosphaeria arxii CBS 175.79</name>
    <dbReference type="NCBI Taxonomy" id="1450172"/>
    <lineage>
        <taxon>Eukaryota</taxon>
        <taxon>Fungi</taxon>
        <taxon>Dikarya</taxon>
        <taxon>Ascomycota</taxon>
        <taxon>Pezizomycotina</taxon>
        <taxon>Dothideomycetes</taxon>
        <taxon>Pleosporomycetidae</taxon>
        <taxon>Pleosporales</taxon>
        <taxon>Pleosporales incertae sedis</taxon>
        <taxon>Aaosphaeria</taxon>
    </lineage>
</organism>
<dbReference type="InterPro" id="IPR006680">
    <property type="entry name" value="Amidohydro-rel"/>
</dbReference>
<dbReference type="OrthoDB" id="194468at2759"/>
<dbReference type="RefSeq" id="XP_033386150.1">
    <property type="nucleotide sequence ID" value="XM_033533744.1"/>
</dbReference>
<dbReference type="EMBL" id="ML978068">
    <property type="protein sequence ID" value="KAF2017811.1"/>
    <property type="molecule type" value="Genomic_DNA"/>
</dbReference>
<dbReference type="InterPro" id="IPR032466">
    <property type="entry name" value="Metal_Hydrolase"/>
</dbReference>
<protein>
    <submittedName>
        <fullName evidence="3">Metallo-dependent hydrolase</fullName>
    </submittedName>
</protein>
<dbReference type="Proteomes" id="UP000799778">
    <property type="component" value="Unassembled WGS sequence"/>
</dbReference>
<keyword evidence="1 3" id="KW-0378">Hydrolase</keyword>
<dbReference type="AlphaFoldDB" id="A0A6A5XYM3"/>
<evidence type="ECO:0000256" key="1">
    <source>
        <dbReference type="ARBA" id="ARBA00022801"/>
    </source>
</evidence>
<dbReference type="Gene3D" id="2.30.40.10">
    <property type="entry name" value="Urease, subunit C, domain 1"/>
    <property type="match status" value="1"/>
</dbReference>
<gene>
    <name evidence="3" type="ORF">BU24DRAFT_490906</name>
</gene>